<evidence type="ECO:0000313" key="4">
    <source>
        <dbReference type="Proteomes" id="UP000444318"/>
    </source>
</evidence>
<dbReference type="InterPro" id="IPR001638">
    <property type="entry name" value="Solute-binding_3/MltF_N"/>
</dbReference>
<evidence type="ECO:0000313" key="3">
    <source>
        <dbReference type="EMBL" id="MQA18258.1"/>
    </source>
</evidence>
<feature type="domain" description="Solute-binding protein family 3/N-terminal" evidence="2">
    <location>
        <begin position="22"/>
        <end position="240"/>
    </location>
</feature>
<gene>
    <name evidence="3" type="ORF">GEV01_01885</name>
</gene>
<dbReference type="Gene3D" id="3.40.190.10">
    <property type="entry name" value="Periplasmic binding protein-like II"/>
    <property type="match status" value="2"/>
</dbReference>
<proteinExistence type="predicted"/>
<dbReference type="Pfam" id="PF00497">
    <property type="entry name" value="SBP_bac_3"/>
    <property type="match status" value="1"/>
</dbReference>
<keyword evidence="4" id="KW-1185">Reference proteome</keyword>
<sequence length="251" mass="28258">MAAPAQAETAAERPLVLAFNRVLPWTTESDGVYGGAYTEVMRELARRSGMTLQIKPCPLRRCLFMLEQGDADVMIGVRETPRRSAYLQFLQTPFREHSADRVFYVRKGSNIVINEYADLAPLRIGVKFGAEHVRRIEHDCNLRKEAVKDMEANFHKLALGRIDAVLIPEDQGEAVVAELHMEDQVEKAAYRMVDEGPPRAVAVSRKAVSPERLAALEAAMRDMQRSGAVAAIYKRYYYDAYRIAPGSMLVR</sequence>
<comment type="caution">
    <text evidence="3">The sequence shown here is derived from an EMBL/GenBank/DDBJ whole genome shotgun (WGS) entry which is preliminary data.</text>
</comment>
<dbReference type="RefSeq" id="WP_152801147.1">
    <property type="nucleotide sequence ID" value="NZ_WHUF01000001.1"/>
</dbReference>
<accession>A0A843S6Z7</accession>
<dbReference type="PANTHER" id="PTHR35936:SF25">
    <property type="entry name" value="ABC TRANSPORTER SUBSTRATE-BINDING PROTEIN"/>
    <property type="match status" value="1"/>
</dbReference>
<protein>
    <submittedName>
        <fullName evidence="3">Transporter substrate-binding domain-containing protein</fullName>
    </submittedName>
</protein>
<evidence type="ECO:0000256" key="1">
    <source>
        <dbReference type="ARBA" id="ARBA00022729"/>
    </source>
</evidence>
<dbReference type="SUPFAM" id="SSF53850">
    <property type="entry name" value="Periplasmic binding protein-like II"/>
    <property type="match status" value="1"/>
</dbReference>
<evidence type="ECO:0000259" key="2">
    <source>
        <dbReference type="SMART" id="SM00062"/>
    </source>
</evidence>
<organism evidence="3 4">
    <name type="scientific">Rugamonas rivuli</name>
    <dbReference type="NCBI Taxonomy" id="2743358"/>
    <lineage>
        <taxon>Bacteria</taxon>
        <taxon>Pseudomonadati</taxon>
        <taxon>Pseudomonadota</taxon>
        <taxon>Betaproteobacteria</taxon>
        <taxon>Burkholderiales</taxon>
        <taxon>Oxalobacteraceae</taxon>
        <taxon>Telluria group</taxon>
        <taxon>Rugamonas</taxon>
    </lineage>
</organism>
<dbReference type="PANTHER" id="PTHR35936">
    <property type="entry name" value="MEMBRANE-BOUND LYTIC MUREIN TRANSGLYCOSYLASE F"/>
    <property type="match status" value="1"/>
</dbReference>
<dbReference type="EMBL" id="WHUF01000001">
    <property type="protein sequence ID" value="MQA18258.1"/>
    <property type="molecule type" value="Genomic_DNA"/>
</dbReference>
<dbReference type="AlphaFoldDB" id="A0A843S6Z7"/>
<keyword evidence="1" id="KW-0732">Signal</keyword>
<dbReference type="Proteomes" id="UP000444318">
    <property type="component" value="Unassembled WGS sequence"/>
</dbReference>
<name>A0A843S6Z7_9BURK</name>
<reference evidence="3 4" key="1">
    <citation type="submission" date="2019-10" db="EMBL/GenBank/DDBJ databases">
        <title>Two novel species isolated from a subtropical stream in China.</title>
        <authorList>
            <person name="Lu H."/>
        </authorList>
    </citation>
    <scope>NUCLEOTIDE SEQUENCE [LARGE SCALE GENOMIC DNA]</scope>
    <source>
        <strain evidence="3 4">FT103W</strain>
    </source>
</reference>
<dbReference type="SMART" id="SM00062">
    <property type="entry name" value="PBPb"/>
    <property type="match status" value="1"/>
</dbReference>